<evidence type="ECO:0000313" key="3">
    <source>
        <dbReference type="Proteomes" id="UP000240429"/>
    </source>
</evidence>
<dbReference type="EMBL" id="PYBJ01000001">
    <property type="protein sequence ID" value="PSM44796.1"/>
    <property type="molecule type" value="Genomic_DNA"/>
</dbReference>
<dbReference type="Pfam" id="PF13738">
    <property type="entry name" value="Pyr_redox_3"/>
    <property type="match status" value="1"/>
</dbReference>
<dbReference type="PRINTS" id="PR00469">
    <property type="entry name" value="PNDRDTASEII"/>
</dbReference>
<dbReference type="PANTHER" id="PTHR42877:SF4">
    <property type="entry name" value="FAD_NAD(P)-BINDING DOMAIN-CONTAINING PROTEIN-RELATED"/>
    <property type="match status" value="1"/>
</dbReference>
<accession>A0A2P8QEX6</accession>
<keyword evidence="3" id="KW-1185">Reference proteome</keyword>
<gene>
    <name evidence="2" type="ORF">C6Y14_01325</name>
</gene>
<dbReference type="GO" id="GO:0004497">
    <property type="term" value="F:monooxygenase activity"/>
    <property type="evidence" value="ECO:0007669"/>
    <property type="project" value="UniProtKB-KW"/>
</dbReference>
<dbReference type="RefSeq" id="WP_107014552.1">
    <property type="nucleotide sequence ID" value="NZ_KZ679038.1"/>
</dbReference>
<feature type="region of interest" description="Disordered" evidence="1">
    <location>
        <begin position="1"/>
        <end position="40"/>
    </location>
</feature>
<protein>
    <submittedName>
        <fullName evidence="2">Cyclohexanone monooxygenase</fullName>
    </submittedName>
</protein>
<keyword evidence="2" id="KW-0503">Monooxygenase</keyword>
<reference evidence="2 3" key="1">
    <citation type="submission" date="2018-03" db="EMBL/GenBank/DDBJ databases">
        <title>Streptomyces dioscori sp. nov., a novel endophytic actinobacterium isolated from bulbil of Dioscorea bulbifera L.</title>
        <authorList>
            <person name="Zhikuan W."/>
        </authorList>
    </citation>
    <scope>NUCLEOTIDE SEQUENCE [LARGE SCALE GENOMIC DNA]</scope>
    <source>
        <strain evidence="2 3">A217</strain>
    </source>
</reference>
<comment type="caution">
    <text evidence="2">The sequence shown here is derived from an EMBL/GenBank/DDBJ whole genome shotgun (WGS) entry which is preliminary data.</text>
</comment>
<dbReference type="PANTHER" id="PTHR42877">
    <property type="entry name" value="L-ORNITHINE N(5)-MONOOXYGENASE-RELATED"/>
    <property type="match status" value="1"/>
</dbReference>
<dbReference type="InterPro" id="IPR036188">
    <property type="entry name" value="FAD/NAD-bd_sf"/>
</dbReference>
<evidence type="ECO:0000313" key="2">
    <source>
        <dbReference type="EMBL" id="PSM44796.1"/>
    </source>
</evidence>
<sequence>MPVSANDATPDINPDAIPYANRGGTPDAHPHATPEQPGEPAGERYAHVIVIGAGLSGIAAAVKLRRGGITDFLILEKADRVGGTWRENTYPGCAVDIPSPIYSFSFNPNPEWSRNFVGQPELLSYIEDTVDKFSLAPRLSLDTELLDASWSQERRRWVLETSRGRHTAQHVVFASGLLHAPIIPDLPGLDAFPGPVFHSARWNHDVDLTGKRVAVIGTGCSAVQLIPEIQPQVRELHVFQRTAAWVMPRLDFRVPRALQRLFRHVPFTQRLFRGICDAVLKSLALVMRRASVARLLTPVGKRVLKRQVPDPDLRARLTPDFTIGCKRLLLSNTYLPAMSRPNVRLVPHALAAVEGGELVAANGERAEADVIVLGSGFELRHPPIAERIRGRDGRTLADTWAVDSPEAYRATTLPALPNAYLLLGPNIVMYNSLLALAEAQLDYIVDAIRTARDRGLDALEIRPEPFRSFNDEVQRGLASTVYNNGGCTSVYLDEKGKNFVTWPWSTKRLRKDLARFDIENYATTPAER</sequence>
<organism evidence="2 3">
    <name type="scientific">Streptomyces dioscori</name>
    <dbReference type="NCBI Taxonomy" id="2109333"/>
    <lineage>
        <taxon>Bacteria</taxon>
        <taxon>Bacillati</taxon>
        <taxon>Actinomycetota</taxon>
        <taxon>Actinomycetes</taxon>
        <taxon>Kitasatosporales</taxon>
        <taxon>Streptomycetaceae</taxon>
        <taxon>Streptomyces</taxon>
        <taxon>Streptomyces aurantiacus group</taxon>
    </lineage>
</organism>
<evidence type="ECO:0000256" key="1">
    <source>
        <dbReference type="SAM" id="MobiDB-lite"/>
    </source>
</evidence>
<name>A0A2P8QEX6_9ACTN</name>
<keyword evidence="2" id="KW-0560">Oxidoreductase</keyword>
<proteinExistence type="predicted"/>
<dbReference type="Proteomes" id="UP000240429">
    <property type="component" value="Unassembled WGS sequence"/>
</dbReference>
<dbReference type="SUPFAM" id="SSF51905">
    <property type="entry name" value="FAD/NAD(P)-binding domain"/>
    <property type="match status" value="2"/>
</dbReference>
<dbReference type="Gene3D" id="3.50.50.60">
    <property type="entry name" value="FAD/NAD(P)-binding domain"/>
    <property type="match status" value="3"/>
</dbReference>
<dbReference type="OrthoDB" id="5168853at2"/>
<dbReference type="AlphaFoldDB" id="A0A2P8QEX6"/>
<dbReference type="InterPro" id="IPR051209">
    <property type="entry name" value="FAD-bind_Monooxygenase_sf"/>
</dbReference>